<reference evidence="4" key="1">
    <citation type="journal article" date="2013" name="Nature">
        <title>Pan genome of the phytoplankton Emiliania underpins its global distribution.</title>
        <authorList>
            <person name="Read B.A."/>
            <person name="Kegel J."/>
            <person name="Klute M.J."/>
            <person name="Kuo A."/>
            <person name="Lefebvre S.C."/>
            <person name="Maumus F."/>
            <person name="Mayer C."/>
            <person name="Miller J."/>
            <person name="Monier A."/>
            <person name="Salamov A."/>
            <person name="Young J."/>
            <person name="Aguilar M."/>
            <person name="Claverie J.M."/>
            <person name="Frickenhaus S."/>
            <person name="Gonzalez K."/>
            <person name="Herman E.K."/>
            <person name="Lin Y.C."/>
            <person name="Napier J."/>
            <person name="Ogata H."/>
            <person name="Sarno A.F."/>
            <person name="Shmutz J."/>
            <person name="Schroeder D."/>
            <person name="de Vargas C."/>
            <person name="Verret F."/>
            <person name="von Dassow P."/>
            <person name="Valentin K."/>
            <person name="Van de Peer Y."/>
            <person name="Wheeler G."/>
            <person name="Dacks J.B."/>
            <person name="Delwiche C.F."/>
            <person name="Dyhrman S.T."/>
            <person name="Glockner G."/>
            <person name="John U."/>
            <person name="Richards T."/>
            <person name="Worden A.Z."/>
            <person name="Zhang X."/>
            <person name="Grigoriev I.V."/>
            <person name="Allen A.E."/>
            <person name="Bidle K."/>
            <person name="Borodovsky M."/>
            <person name="Bowler C."/>
            <person name="Brownlee C."/>
            <person name="Cock J.M."/>
            <person name="Elias M."/>
            <person name="Gladyshev V.N."/>
            <person name="Groth M."/>
            <person name="Guda C."/>
            <person name="Hadaegh A."/>
            <person name="Iglesias-Rodriguez M.D."/>
            <person name="Jenkins J."/>
            <person name="Jones B.M."/>
            <person name="Lawson T."/>
            <person name="Leese F."/>
            <person name="Lindquist E."/>
            <person name="Lobanov A."/>
            <person name="Lomsadze A."/>
            <person name="Malik S.B."/>
            <person name="Marsh M.E."/>
            <person name="Mackinder L."/>
            <person name="Mock T."/>
            <person name="Mueller-Roeber B."/>
            <person name="Pagarete A."/>
            <person name="Parker M."/>
            <person name="Probert I."/>
            <person name="Quesneville H."/>
            <person name="Raines C."/>
            <person name="Rensing S.A."/>
            <person name="Riano-Pachon D.M."/>
            <person name="Richier S."/>
            <person name="Rokitta S."/>
            <person name="Shiraiwa Y."/>
            <person name="Soanes D.M."/>
            <person name="van der Giezen M."/>
            <person name="Wahlund T.M."/>
            <person name="Williams B."/>
            <person name="Wilson W."/>
            <person name="Wolfe G."/>
            <person name="Wurch L.L."/>
        </authorList>
    </citation>
    <scope>NUCLEOTIDE SEQUENCE</scope>
</reference>
<accession>A0A0D3J5R7</accession>
<evidence type="ECO:0000256" key="1">
    <source>
        <dbReference type="ARBA" id="ARBA00022729"/>
    </source>
</evidence>
<keyword evidence="4" id="KW-1185">Reference proteome</keyword>
<dbReference type="RefSeq" id="XP_005771281.1">
    <property type="nucleotide sequence ID" value="XM_005771224.1"/>
</dbReference>
<dbReference type="GeneID" id="17264399"/>
<dbReference type="AlphaFoldDB" id="A0A0D3J5R7"/>
<dbReference type="KEGG" id="ehx:EMIHUDRAFT_209469"/>
<evidence type="ECO:0000313" key="3">
    <source>
        <dbReference type="EnsemblProtists" id="EOD18852"/>
    </source>
</evidence>
<protein>
    <recommendedName>
        <fullName evidence="2">Solute-binding protein family 3/N-terminal domain-containing protein</fullName>
    </recommendedName>
</protein>
<sequence>MLAAAKAVLAPRGTVRAAINMSNILLVTNRADPAQPGGVAPDMAAALADALGAKLQLVPYKNPGALADSAGAGEWDVGLIGAEPARAAIIGFSAPYAEIEATYLVRPGVPFHTAAQVDTEGVRVASSRRSAYTLWLEDNLRAAQLVQTEEPGAEGSWDLFQDRELEALAVAFLDSFVADAKSSGLVANLLAKHGVEGKLSVALP</sequence>
<reference evidence="3" key="2">
    <citation type="submission" date="2024-10" db="UniProtKB">
        <authorList>
            <consortium name="EnsemblProtists"/>
        </authorList>
    </citation>
    <scope>IDENTIFICATION</scope>
</reference>
<feature type="domain" description="Solute-binding protein family 3/N-terminal" evidence="2">
    <location>
        <begin position="32"/>
        <end position="193"/>
    </location>
</feature>
<dbReference type="Proteomes" id="UP000013827">
    <property type="component" value="Unassembled WGS sequence"/>
</dbReference>
<evidence type="ECO:0000313" key="4">
    <source>
        <dbReference type="Proteomes" id="UP000013827"/>
    </source>
</evidence>
<keyword evidence="1" id="KW-0732">Signal</keyword>
<dbReference type="EnsemblProtists" id="EOD18852">
    <property type="protein sequence ID" value="EOD18852"/>
    <property type="gene ID" value="EMIHUDRAFT_209469"/>
</dbReference>
<dbReference type="PANTHER" id="PTHR35936:SF17">
    <property type="entry name" value="ARGININE-BINDING EXTRACELLULAR PROTEIN ARTP"/>
    <property type="match status" value="1"/>
</dbReference>
<dbReference type="STRING" id="2903.R1C988"/>
<dbReference type="Pfam" id="PF00497">
    <property type="entry name" value="SBP_bac_3"/>
    <property type="match status" value="1"/>
</dbReference>
<dbReference type="PaxDb" id="2903-EOD18852"/>
<dbReference type="InterPro" id="IPR001638">
    <property type="entry name" value="Solute-binding_3/MltF_N"/>
</dbReference>
<dbReference type="eggNOG" id="ENOG502S6NF">
    <property type="taxonomic scope" value="Eukaryota"/>
</dbReference>
<evidence type="ECO:0000259" key="2">
    <source>
        <dbReference type="Pfam" id="PF00497"/>
    </source>
</evidence>
<organism evidence="3 4">
    <name type="scientific">Emiliania huxleyi (strain CCMP1516)</name>
    <dbReference type="NCBI Taxonomy" id="280463"/>
    <lineage>
        <taxon>Eukaryota</taxon>
        <taxon>Haptista</taxon>
        <taxon>Haptophyta</taxon>
        <taxon>Prymnesiophyceae</taxon>
        <taxon>Isochrysidales</taxon>
        <taxon>Noelaerhabdaceae</taxon>
        <taxon>Emiliania</taxon>
    </lineage>
</organism>
<dbReference type="HOGENOM" id="CLU_065316_0_0_1"/>
<dbReference type="Gene3D" id="3.40.190.10">
    <property type="entry name" value="Periplasmic binding protein-like II"/>
    <property type="match status" value="2"/>
</dbReference>
<dbReference type="SUPFAM" id="SSF53850">
    <property type="entry name" value="Periplasmic binding protein-like II"/>
    <property type="match status" value="1"/>
</dbReference>
<dbReference type="PANTHER" id="PTHR35936">
    <property type="entry name" value="MEMBRANE-BOUND LYTIC MUREIN TRANSGLYCOSYLASE F"/>
    <property type="match status" value="1"/>
</dbReference>
<name>A0A0D3J5R7_EMIH1</name>
<proteinExistence type="predicted"/>